<dbReference type="GO" id="GO:0015707">
    <property type="term" value="P:nitrite transport"/>
    <property type="evidence" value="ECO:0007669"/>
    <property type="project" value="TreeGrafter"/>
</dbReference>
<evidence type="ECO:0000256" key="2">
    <source>
        <dbReference type="ARBA" id="ARBA00022692"/>
    </source>
</evidence>
<evidence type="ECO:0000256" key="5">
    <source>
        <dbReference type="ARBA" id="ARBA00049660"/>
    </source>
</evidence>
<dbReference type="AlphaFoldDB" id="A0A139AU33"/>
<feature type="compositionally biased region" description="Basic and acidic residues" evidence="6">
    <location>
        <begin position="475"/>
        <end position="484"/>
    </location>
</feature>
<dbReference type="InterPro" id="IPR000292">
    <property type="entry name" value="For/NO2_transpt"/>
</dbReference>
<dbReference type="PANTHER" id="PTHR30520">
    <property type="entry name" value="FORMATE TRANSPORTER-RELATED"/>
    <property type="match status" value="1"/>
</dbReference>
<feature type="transmembrane region" description="Helical" evidence="7">
    <location>
        <begin position="301"/>
        <end position="321"/>
    </location>
</feature>
<feature type="compositionally biased region" description="Basic and acidic residues" evidence="6">
    <location>
        <begin position="446"/>
        <end position="462"/>
    </location>
</feature>
<comment type="subcellular location">
    <subcellularLocation>
        <location evidence="1">Membrane</location>
        <topology evidence="1">Multi-pass membrane protein</topology>
    </subcellularLocation>
</comment>
<evidence type="ECO:0000256" key="3">
    <source>
        <dbReference type="ARBA" id="ARBA00022989"/>
    </source>
</evidence>
<keyword evidence="2 7" id="KW-0812">Transmembrane</keyword>
<comment type="similarity">
    <text evidence="5">Belongs to the FNT transporter (TC 1.A.16) family.</text>
</comment>
<feature type="transmembrane region" description="Helical" evidence="7">
    <location>
        <begin position="251"/>
        <end position="273"/>
    </location>
</feature>
<feature type="compositionally biased region" description="Basic and acidic residues" evidence="6">
    <location>
        <begin position="22"/>
        <end position="38"/>
    </location>
</feature>
<feature type="transmembrane region" description="Helical" evidence="7">
    <location>
        <begin position="168"/>
        <end position="186"/>
    </location>
</feature>
<dbReference type="Gene3D" id="1.20.1080.10">
    <property type="entry name" value="Glycerol uptake facilitator protein"/>
    <property type="match status" value="1"/>
</dbReference>
<feature type="transmembrane region" description="Helical" evidence="7">
    <location>
        <begin position="333"/>
        <end position="358"/>
    </location>
</feature>
<feature type="region of interest" description="Disordered" evidence="6">
    <location>
        <begin position="76"/>
        <end position="96"/>
    </location>
</feature>
<organism evidence="8 9">
    <name type="scientific">Gonapodya prolifera (strain JEL478)</name>
    <name type="common">Monoblepharis prolifera</name>
    <dbReference type="NCBI Taxonomy" id="1344416"/>
    <lineage>
        <taxon>Eukaryota</taxon>
        <taxon>Fungi</taxon>
        <taxon>Fungi incertae sedis</taxon>
        <taxon>Chytridiomycota</taxon>
        <taxon>Chytridiomycota incertae sedis</taxon>
        <taxon>Monoblepharidomycetes</taxon>
        <taxon>Monoblepharidales</taxon>
        <taxon>Gonapodyaceae</taxon>
        <taxon>Gonapodya</taxon>
    </lineage>
</organism>
<feature type="region of interest" description="Disordered" evidence="6">
    <location>
        <begin position="442"/>
        <end position="499"/>
    </location>
</feature>
<keyword evidence="3 7" id="KW-1133">Transmembrane helix</keyword>
<protein>
    <recommendedName>
        <fullName evidence="10">Formate/nitrite transporter</fullName>
    </recommendedName>
</protein>
<dbReference type="PANTHER" id="PTHR30520:SF6">
    <property type="entry name" value="FORMATE_NITRATE FAMILY TRANSPORTER (EUROFUNG)"/>
    <property type="match status" value="1"/>
</dbReference>
<evidence type="ECO:0000313" key="9">
    <source>
        <dbReference type="Proteomes" id="UP000070544"/>
    </source>
</evidence>
<evidence type="ECO:0000313" key="8">
    <source>
        <dbReference type="EMBL" id="KXS20228.1"/>
    </source>
</evidence>
<sequence length="520" mass="57901">MDNGTTARIEAPVPHRPRKTFHFGDIKRSDSRNSTPEEEHEVAHAIEILPTLSTQGVDDHLPRVLSARHLMDLVRGTPRPSSSFTHRSSPAQRLRHDAVGQDTDAYNPDAWPEDLEGAVESNEKVVEEESGFRQPEHVTDDVNNGKAIESIVVSLGVKKNDVPWDKTFFLALLAGFFLSQGCLFALSTAGGIPPDIRAAYPAIPKVLIGLTFPACLFFTLFFGGEVFNANTMILVVSLLNKRITLFALLRNWVLVYIGNLAACLGCGLVFGFYTDIYASEPWLSYVISIGVAKTSLSWRVLFLRAIPANALVCLSIFLGLAARDVTGKIVSMWLPIITFAVIGFEHAVANMMFIPLGIYYGGPVTWTGFWYNQSAVVLGNIVGGALLIGGSEYFMYHWHSAAEPEKHSGNWGRRSTMARTLHSDHQTPDSLTLDMRDHVCYASAQENRRPQSPVEKRQRSRSEPLIVSLTPLHAGPREDDKDLELGVSENLEEERRTRPHWDLQSFKRLLTSNLRLPRKS</sequence>
<feature type="transmembrane region" description="Helical" evidence="7">
    <location>
        <begin position="370"/>
        <end position="389"/>
    </location>
</feature>
<name>A0A139AU33_GONPJ</name>
<proteinExistence type="inferred from homology"/>
<feature type="transmembrane region" description="Helical" evidence="7">
    <location>
        <begin position="206"/>
        <end position="239"/>
    </location>
</feature>
<gene>
    <name evidence="8" type="ORF">M427DRAFT_52474</name>
</gene>
<dbReference type="EMBL" id="KQ965736">
    <property type="protein sequence ID" value="KXS20228.1"/>
    <property type="molecule type" value="Genomic_DNA"/>
</dbReference>
<dbReference type="OrthoDB" id="4829at2759"/>
<feature type="region of interest" description="Disordered" evidence="6">
    <location>
        <begin position="1"/>
        <end position="38"/>
    </location>
</feature>
<dbReference type="STRING" id="1344416.A0A139AU33"/>
<dbReference type="GO" id="GO:0015513">
    <property type="term" value="F:high-affinity secondary active nitrite transmembrane transporter activity"/>
    <property type="evidence" value="ECO:0007669"/>
    <property type="project" value="TreeGrafter"/>
</dbReference>
<reference evidence="8 9" key="1">
    <citation type="journal article" date="2015" name="Genome Biol. Evol.">
        <title>Phylogenomic analyses indicate that early fungi evolved digesting cell walls of algal ancestors of land plants.</title>
        <authorList>
            <person name="Chang Y."/>
            <person name="Wang S."/>
            <person name="Sekimoto S."/>
            <person name="Aerts A.L."/>
            <person name="Choi C."/>
            <person name="Clum A."/>
            <person name="LaButti K.M."/>
            <person name="Lindquist E.A."/>
            <person name="Yee Ngan C."/>
            <person name="Ohm R.A."/>
            <person name="Salamov A.A."/>
            <person name="Grigoriev I.V."/>
            <person name="Spatafora J.W."/>
            <person name="Berbee M.L."/>
        </authorList>
    </citation>
    <scope>NUCLEOTIDE SEQUENCE [LARGE SCALE GENOMIC DNA]</scope>
    <source>
        <strain evidence="8 9">JEL478</strain>
    </source>
</reference>
<accession>A0A139AU33</accession>
<evidence type="ECO:0000256" key="1">
    <source>
        <dbReference type="ARBA" id="ARBA00004141"/>
    </source>
</evidence>
<evidence type="ECO:0000256" key="4">
    <source>
        <dbReference type="ARBA" id="ARBA00023136"/>
    </source>
</evidence>
<feature type="compositionally biased region" description="Polar residues" evidence="6">
    <location>
        <begin position="79"/>
        <end position="91"/>
    </location>
</feature>
<dbReference type="GO" id="GO:0005886">
    <property type="term" value="C:plasma membrane"/>
    <property type="evidence" value="ECO:0007669"/>
    <property type="project" value="TreeGrafter"/>
</dbReference>
<keyword evidence="4 7" id="KW-0472">Membrane</keyword>
<dbReference type="InterPro" id="IPR023271">
    <property type="entry name" value="Aquaporin-like"/>
</dbReference>
<keyword evidence="9" id="KW-1185">Reference proteome</keyword>
<evidence type="ECO:0000256" key="7">
    <source>
        <dbReference type="SAM" id="Phobius"/>
    </source>
</evidence>
<dbReference type="Proteomes" id="UP000070544">
    <property type="component" value="Unassembled WGS sequence"/>
</dbReference>
<dbReference type="Pfam" id="PF01226">
    <property type="entry name" value="Form_Nir_trans"/>
    <property type="match status" value="1"/>
</dbReference>
<evidence type="ECO:0000256" key="6">
    <source>
        <dbReference type="SAM" id="MobiDB-lite"/>
    </source>
</evidence>
<evidence type="ECO:0008006" key="10">
    <source>
        <dbReference type="Google" id="ProtNLM"/>
    </source>
</evidence>